<sequence>MVVSSFTNMDTLPNNFLPGGDGGLTNSQSEFQKMLIDERLRCEHHKANYQTLKAEHTKLQNEYMKLQNELRRLSNEKQTYQEKLQLMLEELRGELVEKVNHLEEMKQQILTPQKLELLRAQIQQELETPMRERFQNLDEEVEKYRADYNKLRYEHTFLKSEFEHQKEESARILEEEKIKYESEIARLEEDKEELRQQLFAVDPTRDSKRAEQLLQEKVHLCQKLKDLTAEVAELRAEKENSGAQIESVQRIQVRQLTEMQATVRSLEAEKQSAKLQTERLEKELQSSSEQNTLLINQLHKAEREISTLTSKVKELKHSNKLEITDIKLEAARAKSELERERNKIQSELDGLQSDNEILKSAVEHHKMLLVEKDRELIRKVQATREEGYQKLVALQDEKLELENRLAELENMKVERDVWRQSERDQCEERLRSMQMAEELARKELQSLRLKLQQQIVTIENAEKEKHENSDLKQQISSLQIQVASLAQSESELLNSNQMLKETVERLKQECRSSRSQAEQAQLGVEKTLEEKQIQWLAEKHQLHERLEDREEKYHQVKEKLQRAAIAQKKAGGSGLGFL</sequence>
<dbReference type="KEGG" id="csyr:103266329"/>
<proteinExistence type="predicted"/>
<evidence type="ECO:0000313" key="6">
    <source>
        <dbReference type="Proteomes" id="UP000189704"/>
    </source>
</evidence>
<protein>
    <submittedName>
        <fullName evidence="7">Centrosomal protein of 83 kDa-like</fullName>
    </submittedName>
</protein>
<keyword evidence="3 5" id="KW-0175">Coiled coil</keyword>
<dbReference type="STRING" id="1868482.ENSTSYP00000007625"/>
<dbReference type="PANTHER" id="PTHR23170">
    <property type="entry name" value="NY-REN-58 ANTIGEN"/>
    <property type="match status" value="1"/>
</dbReference>
<organism evidence="6 7">
    <name type="scientific">Carlito syrichta</name>
    <name type="common">Philippine tarsier</name>
    <name type="synonym">Tarsius syrichta</name>
    <dbReference type="NCBI Taxonomy" id="1868482"/>
    <lineage>
        <taxon>Eukaryota</taxon>
        <taxon>Metazoa</taxon>
        <taxon>Chordata</taxon>
        <taxon>Craniata</taxon>
        <taxon>Vertebrata</taxon>
        <taxon>Euteleostomi</taxon>
        <taxon>Mammalia</taxon>
        <taxon>Eutheria</taxon>
        <taxon>Euarchontoglires</taxon>
        <taxon>Primates</taxon>
        <taxon>Haplorrhini</taxon>
        <taxon>Tarsiiformes</taxon>
        <taxon>Tarsiidae</taxon>
        <taxon>Carlito</taxon>
    </lineage>
</organism>
<comment type="subcellular location">
    <subcellularLocation>
        <location evidence="1">Cytoplasm</location>
        <location evidence="1">Cytoskeleton</location>
        <location evidence="1">Microtubule organizing center</location>
        <location evidence="1">Centrosome</location>
    </subcellularLocation>
</comment>
<dbReference type="GO" id="GO:0060271">
    <property type="term" value="P:cilium assembly"/>
    <property type="evidence" value="ECO:0007669"/>
    <property type="project" value="Ensembl"/>
</dbReference>
<dbReference type="GO" id="GO:0005814">
    <property type="term" value="C:centriole"/>
    <property type="evidence" value="ECO:0007669"/>
    <property type="project" value="Ensembl"/>
</dbReference>
<dbReference type="GO" id="GO:0051660">
    <property type="term" value="P:establishment of centrosome localization"/>
    <property type="evidence" value="ECO:0007669"/>
    <property type="project" value="TreeGrafter"/>
</dbReference>
<dbReference type="RefSeq" id="XP_008062122.1">
    <property type="nucleotide sequence ID" value="XM_008063931.2"/>
</dbReference>
<dbReference type="GO" id="GO:0005813">
    <property type="term" value="C:centrosome"/>
    <property type="evidence" value="ECO:0007669"/>
    <property type="project" value="UniProtKB-SubCell"/>
</dbReference>
<dbReference type="AlphaFoldDB" id="A0A1U7UA33"/>
<dbReference type="InterPro" id="IPR052116">
    <property type="entry name" value="Centro_Cilium_Assembly"/>
</dbReference>
<dbReference type="OMA" id="DAYKRKC"/>
<feature type="coiled-coil region" evidence="5">
    <location>
        <begin position="42"/>
        <end position="108"/>
    </location>
</feature>
<dbReference type="GO" id="GO:0097539">
    <property type="term" value="C:ciliary transition fiber"/>
    <property type="evidence" value="ECO:0007669"/>
    <property type="project" value="Ensembl"/>
</dbReference>
<accession>A0A1U7UA33</accession>
<evidence type="ECO:0000256" key="5">
    <source>
        <dbReference type="SAM" id="Coils"/>
    </source>
</evidence>
<dbReference type="GO" id="GO:0071539">
    <property type="term" value="P:protein localization to centrosome"/>
    <property type="evidence" value="ECO:0007669"/>
    <property type="project" value="Ensembl"/>
</dbReference>
<dbReference type="GO" id="GO:0005794">
    <property type="term" value="C:Golgi apparatus"/>
    <property type="evidence" value="ECO:0007669"/>
    <property type="project" value="Ensembl"/>
</dbReference>
<evidence type="ECO:0000256" key="3">
    <source>
        <dbReference type="ARBA" id="ARBA00023054"/>
    </source>
</evidence>
<dbReference type="GeneID" id="103266329"/>
<dbReference type="PANTHER" id="PTHR23170:SF2">
    <property type="entry name" value="CENTROSOMAL PROTEIN OF 83 KDA"/>
    <property type="match status" value="1"/>
</dbReference>
<evidence type="ECO:0000313" key="7">
    <source>
        <dbReference type="RefSeq" id="XP_008062122.1"/>
    </source>
</evidence>
<reference evidence="7" key="1">
    <citation type="submission" date="2025-08" db="UniProtKB">
        <authorList>
            <consortium name="RefSeq"/>
        </authorList>
    </citation>
    <scope>IDENTIFICATION</scope>
</reference>
<evidence type="ECO:0000256" key="4">
    <source>
        <dbReference type="ARBA" id="ARBA00023212"/>
    </source>
</evidence>
<dbReference type="OrthoDB" id="311279at2759"/>
<dbReference type="Proteomes" id="UP000189704">
    <property type="component" value="Unplaced"/>
</dbReference>
<feature type="coiled-coil region" evidence="5">
    <location>
        <begin position="134"/>
        <end position="566"/>
    </location>
</feature>
<keyword evidence="6" id="KW-1185">Reference proteome</keyword>
<gene>
    <name evidence="7" type="primary">LOC103266329</name>
</gene>
<evidence type="ECO:0000256" key="1">
    <source>
        <dbReference type="ARBA" id="ARBA00004300"/>
    </source>
</evidence>
<keyword evidence="2" id="KW-0963">Cytoplasm</keyword>
<keyword evidence="4" id="KW-0206">Cytoskeleton</keyword>
<name>A0A1U7UA33_CARSF</name>
<dbReference type="GO" id="GO:0048278">
    <property type="term" value="P:vesicle docking"/>
    <property type="evidence" value="ECO:0007669"/>
    <property type="project" value="Ensembl"/>
</dbReference>
<evidence type="ECO:0000256" key="2">
    <source>
        <dbReference type="ARBA" id="ARBA00022490"/>
    </source>
</evidence>